<sequence>MPLACIAGLTRDDDHLYAASVGIGNDAAWRGAGRPDIHQRGIGQVLATQALRHFHACPVEKRQPAFVAVKCEHQSRGRIFLRTVAVVGALDRFFCFPAPCNNRCLGQIDIAFMHQGGSGTVRVCLKDSGLAVVSEGVLRHRLAVHDWQVLPSRGQRCTGRDHGKGDTRFFVLCKSDQRRQQERGANGDPGWSFPVTRDRE</sequence>
<evidence type="ECO:0000313" key="3">
    <source>
        <dbReference type="Proteomes" id="UP000195569"/>
    </source>
</evidence>
<gene>
    <name evidence="2" type="ORF">BN2476_120048</name>
</gene>
<name>A0A1N7RR19_9BURK</name>
<dbReference type="EMBL" id="CYGY02000012">
    <property type="protein sequence ID" value="SIT37575.1"/>
    <property type="molecule type" value="Genomic_DNA"/>
</dbReference>
<dbReference type="AlphaFoldDB" id="A0A1N7RR19"/>
<feature type="region of interest" description="Disordered" evidence="1">
    <location>
        <begin position="179"/>
        <end position="200"/>
    </location>
</feature>
<evidence type="ECO:0000313" key="2">
    <source>
        <dbReference type="EMBL" id="SIT37575.1"/>
    </source>
</evidence>
<dbReference type="Proteomes" id="UP000195569">
    <property type="component" value="Unassembled WGS sequence"/>
</dbReference>
<proteinExistence type="predicted"/>
<evidence type="ECO:0000256" key="1">
    <source>
        <dbReference type="SAM" id="MobiDB-lite"/>
    </source>
</evidence>
<keyword evidence="3" id="KW-1185">Reference proteome</keyword>
<accession>A0A1N7RR19</accession>
<reference evidence="2" key="1">
    <citation type="submission" date="2016-12" db="EMBL/GenBank/DDBJ databases">
        <authorList>
            <person name="Moulin L."/>
        </authorList>
    </citation>
    <scope>NUCLEOTIDE SEQUENCE [LARGE SCALE GENOMIC DNA]</scope>
    <source>
        <strain evidence="2">STM 7183</strain>
    </source>
</reference>
<protein>
    <submittedName>
        <fullName evidence="2">Uncharacterized protein</fullName>
    </submittedName>
</protein>
<organism evidence="2 3">
    <name type="scientific">Paraburkholderia piptadeniae</name>
    <dbReference type="NCBI Taxonomy" id="1701573"/>
    <lineage>
        <taxon>Bacteria</taxon>
        <taxon>Pseudomonadati</taxon>
        <taxon>Pseudomonadota</taxon>
        <taxon>Betaproteobacteria</taxon>
        <taxon>Burkholderiales</taxon>
        <taxon>Burkholderiaceae</taxon>
        <taxon>Paraburkholderia</taxon>
    </lineage>
</organism>
<comment type="caution">
    <text evidence="2">The sequence shown here is derived from an EMBL/GenBank/DDBJ whole genome shotgun (WGS) entry which is preliminary data.</text>
</comment>